<feature type="transmembrane region" description="Helical" evidence="1">
    <location>
        <begin position="101"/>
        <end position="123"/>
    </location>
</feature>
<evidence type="ECO:0000313" key="2">
    <source>
        <dbReference type="EMBL" id="CAG9291412.1"/>
    </source>
</evidence>
<gene>
    <name evidence="2" type="ORF">PTTT1_LOCUS47503</name>
</gene>
<dbReference type="GO" id="GO:0015097">
    <property type="term" value="F:mercury ion transmembrane transporter activity"/>
    <property type="evidence" value="ECO:0007669"/>
    <property type="project" value="InterPro"/>
</dbReference>
<dbReference type="GO" id="GO:0016020">
    <property type="term" value="C:membrane"/>
    <property type="evidence" value="ECO:0007669"/>
    <property type="project" value="InterPro"/>
</dbReference>
<name>A0A8J9TD10_PHATR</name>
<dbReference type="AlphaFoldDB" id="A0A8J9TD10"/>
<organism evidence="2">
    <name type="scientific">Phaeodactylum tricornutum</name>
    <name type="common">Diatom</name>
    <dbReference type="NCBI Taxonomy" id="2850"/>
    <lineage>
        <taxon>Eukaryota</taxon>
        <taxon>Sar</taxon>
        <taxon>Stramenopiles</taxon>
        <taxon>Ochrophyta</taxon>
        <taxon>Bacillariophyta</taxon>
        <taxon>Bacillariophyceae</taxon>
        <taxon>Bacillariophycidae</taxon>
        <taxon>Naviculales</taxon>
        <taxon>Phaeodactylaceae</taxon>
        <taxon>Phaeodactylum</taxon>
    </lineage>
</organism>
<proteinExistence type="predicted"/>
<accession>A0A8J9TD10</accession>
<evidence type="ECO:0000256" key="1">
    <source>
        <dbReference type="SAM" id="Phobius"/>
    </source>
</evidence>
<feature type="transmembrane region" description="Helical" evidence="1">
    <location>
        <begin position="167"/>
        <end position="191"/>
    </location>
</feature>
<sequence>MNPTAPTGLSIMRKRVVPTRKTYRPPPSLAFGQCLKPFCKECPPPDFQFCAVIADSSDSASESGSEASFEVEPVKSGLFGIQQRNWSVAAVKDNLLKISNWASLLCVLDCTILPLVTIILPLFGIVAASPAQMEWLHELGHQMALYFVMPVGGLATTVNYTNHRKFWITAIGWLGLVAVLSANAGCHFTHGIHGPVGHFLHKWLHVLHHGVIHRVTNLAGCAMLITSNYLSHKAKGGCKEPGCTVKH</sequence>
<keyword evidence="1" id="KW-1133">Transmembrane helix</keyword>
<feature type="transmembrane region" description="Helical" evidence="1">
    <location>
        <begin position="143"/>
        <end position="160"/>
    </location>
</feature>
<reference evidence="2" key="1">
    <citation type="submission" date="2022-02" db="EMBL/GenBank/DDBJ databases">
        <authorList>
            <person name="Giguere J D."/>
        </authorList>
    </citation>
    <scope>NUCLEOTIDE SEQUENCE</scope>
    <source>
        <strain evidence="2">CCAP 1055/1</strain>
    </source>
</reference>
<dbReference type="EMBL" id="OU594947">
    <property type="protein sequence ID" value="CAG9291412.1"/>
    <property type="molecule type" value="Genomic_DNA"/>
</dbReference>
<dbReference type="Pfam" id="PF03203">
    <property type="entry name" value="MerC"/>
    <property type="match status" value="1"/>
</dbReference>
<keyword evidence="1" id="KW-0472">Membrane</keyword>
<dbReference type="InterPro" id="IPR004891">
    <property type="entry name" value="Mercury-R_MerC"/>
</dbReference>
<dbReference type="Proteomes" id="UP000836788">
    <property type="component" value="Chromosome 6"/>
</dbReference>
<keyword evidence="1" id="KW-0812">Transmembrane</keyword>
<protein>
    <submittedName>
        <fullName evidence="2">Uncharacterized protein</fullName>
    </submittedName>
</protein>